<gene>
    <name evidence="4" type="ORF">Fcan01_01438</name>
    <name evidence="3" type="ORF">Fcan01_28133</name>
</gene>
<proteinExistence type="predicted"/>
<evidence type="ECO:0000256" key="1">
    <source>
        <dbReference type="SAM" id="Phobius"/>
    </source>
</evidence>
<comment type="caution">
    <text evidence="4">The sequence shown here is derived from an EMBL/GenBank/DDBJ whole genome shotgun (WGS) entry which is preliminary data.</text>
</comment>
<feature type="transmembrane region" description="Helical" evidence="1">
    <location>
        <begin position="348"/>
        <end position="368"/>
    </location>
</feature>
<evidence type="ECO:0000313" key="5">
    <source>
        <dbReference type="Proteomes" id="UP000198287"/>
    </source>
</evidence>
<reference evidence="4 5" key="1">
    <citation type="submission" date="2015-12" db="EMBL/GenBank/DDBJ databases">
        <title>The genome of Folsomia candida.</title>
        <authorList>
            <person name="Faddeeva A."/>
            <person name="Derks M.F."/>
            <person name="Anvar Y."/>
            <person name="Smit S."/>
            <person name="Van Straalen N."/>
            <person name="Roelofs D."/>
        </authorList>
    </citation>
    <scope>NUCLEOTIDE SEQUENCE [LARGE SCALE GENOMIC DNA]</scope>
    <source>
        <strain evidence="4 5">VU population</strain>
        <tissue evidence="4">Whole body</tissue>
    </source>
</reference>
<evidence type="ECO:0000313" key="4">
    <source>
        <dbReference type="EMBL" id="OXA62522.1"/>
    </source>
</evidence>
<feature type="transmembrane region" description="Helical" evidence="1">
    <location>
        <begin position="176"/>
        <end position="194"/>
    </location>
</feature>
<dbReference type="OrthoDB" id="6366728at2759"/>
<keyword evidence="2" id="KW-0732">Signal</keyword>
<feature type="transmembrane region" description="Helical" evidence="1">
    <location>
        <begin position="282"/>
        <end position="302"/>
    </location>
</feature>
<dbReference type="PANTHER" id="PTHR21143">
    <property type="entry name" value="INVERTEBRATE GUSTATORY RECEPTOR"/>
    <property type="match status" value="1"/>
</dbReference>
<feature type="chain" id="PRO_5011911182" evidence="2">
    <location>
        <begin position="18"/>
        <end position="377"/>
    </location>
</feature>
<protein>
    <submittedName>
        <fullName evidence="4">Uncharacterized protein</fullName>
    </submittedName>
</protein>
<dbReference type="GO" id="GO:0030425">
    <property type="term" value="C:dendrite"/>
    <property type="evidence" value="ECO:0007669"/>
    <property type="project" value="TreeGrafter"/>
</dbReference>
<dbReference type="GO" id="GO:0008049">
    <property type="term" value="P:male courtship behavior"/>
    <property type="evidence" value="ECO:0007669"/>
    <property type="project" value="TreeGrafter"/>
</dbReference>
<name>A0A226EY57_FOLCA</name>
<evidence type="ECO:0000313" key="3">
    <source>
        <dbReference type="EMBL" id="OXA37093.1"/>
    </source>
</evidence>
<sequence>MKWIIPLVFSCFYFVGGTPYIPENKITVVIANATQQECNDRPIIFTCDYYMPPHLGGPCLSRCWHNSWETRDNWCSMNGHWERRDSFKAPWFMGGTCFCCDCRGPERAGYHTGYSFSNIAKMFALLSVSMLVTFGGELNYPLFSVLKRREFYDEPVVLLRYVTADITALRDMMQTVICPSLVFLLFFYDSIFRFTTMLHLSFLTCYVIKRIGDEVQDYLEDEKNSLPCEKFIEMYDIIVQLIGDINESLGVLVLATIVNTLSFFSQALTTVLDSEKQLWDRLYVIGIVSFFGIFVGFAAQGADRLENIEGFVSRKKQDPDYNENRALQLMIPNMTNNPLGLKAFKFRISYGFIVSIFSTAVTYFIILLQFSTSSDKQ</sequence>
<feature type="signal peptide" evidence="2">
    <location>
        <begin position="1"/>
        <end position="17"/>
    </location>
</feature>
<dbReference type="GO" id="GO:0030424">
    <property type="term" value="C:axon"/>
    <property type="evidence" value="ECO:0007669"/>
    <property type="project" value="TreeGrafter"/>
</dbReference>
<dbReference type="PANTHER" id="PTHR21143:SF133">
    <property type="entry name" value="GUSTATORY AND PHEROMONE RECEPTOR 32A-RELATED"/>
    <property type="match status" value="1"/>
</dbReference>
<keyword evidence="1" id="KW-0472">Membrane</keyword>
<organism evidence="4 5">
    <name type="scientific">Folsomia candida</name>
    <name type="common">Springtail</name>
    <dbReference type="NCBI Taxonomy" id="158441"/>
    <lineage>
        <taxon>Eukaryota</taxon>
        <taxon>Metazoa</taxon>
        <taxon>Ecdysozoa</taxon>
        <taxon>Arthropoda</taxon>
        <taxon>Hexapoda</taxon>
        <taxon>Collembola</taxon>
        <taxon>Entomobryomorpha</taxon>
        <taxon>Isotomoidea</taxon>
        <taxon>Isotomidae</taxon>
        <taxon>Proisotominae</taxon>
        <taxon>Folsomia</taxon>
    </lineage>
</organism>
<feature type="transmembrane region" description="Helical" evidence="1">
    <location>
        <begin position="249"/>
        <end position="270"/>
    </location>
</feature>
<keyword evidence="5" id="KW-1185">Reference proteome</keyword>
<accession>A0A226EY57</accession>
<dbReference type="EMBL" id="LNIX01000065">
    <property type="protein sequence ID" value="OXA37093.1"/>
    <property type="molecule type" value="Genomic_DNA"/>
</dbReference>
<evidence type="ECO:0000256" key="2">
    <source>
        <dbReference type="SAM" id="SignalP"/>
    </source>
</evidence>
<dbReference type="GO" id="GO:0043025">
    <property type="term" value="C:neuronal cell body"/>
    <property type="evidence" value="ECO:0007669"/>
    <property type="project" value="TreeGrafter"/>
</dbReference>
<keyword evidence="1" id="KW-1133">Transmembrane helix</keyword>
<dbReference type="AlphaFoldDB" id="A0A226EY57"/>
<keyword evidence="1" id="KW-0812">Transmembrane</keyword>
<dbReference type="Proteomes" id="UP000198287">
    <property type="component" value="Unassembled WGS sequence"/>
</dbReference>
<dbReference type="GO" id="GO:0007635">
    <property type="term" value="P:chemosensory behavior"/>
    <property type="evidence" value="ECO:0007669"/>
    <property type="project" value="TreeGrafter"/>
</dbReference>
<dbReference type="EMBL" id="LNIX01000001">
    <property type="protein sequence ID" value="OXA62522.1"/>
    <property type="molecule type" value="Genomic_DNA"/>
</dbReference>
<feature type="transmembrane region" description="Helical" evidence="1">
    <location>
        <begin position="122"/>
        <end position="140"/>
    </location>
</feature>